<feature type="domain" description="PAC" evidence="2">
    <location>
        <begin position="213"/>
        <end position="264"/>
    </location>
</feature>
<dbReference type="OrthoDB" id="230688at2157"/>
<feature type="domain" description="PAS" evidence="1">
    <location>
        <begin position="143"/>
        <end position="198"/>
    </location>
</feature>
<evidence type="ECO:0000259" key="2">
    <source>
        <dbReference type="PROSITE" id="PS50113"/>
    </source>
</evidence>
<dbReference type="SMART" id="SM00091">
    <property type="entry name" value="PAS"/>
    <property type="match status" value="2"/>
</dbReference>
<dbReference type="InterPro" id="IPR001610">
    <property type="entry name" value="PAC"/>
</dbReference>
<evidence type="ECO:0000313" key="4">
    <source>
        <dbReference type="Proteomes" id="UP000198856"/>
    </source>
</evidence>
<proteinExistence type="predicted"/>
<dbReference type="PANTHER" id="PTHR44757">
    <property type="entry name" value="DIGUANYLATE CYCLASE DGCP"/>
    <property type="match status" value="1"/>
</dbReference>
<dbReference type="Gene3D" id="1.10.287.130">
    <property type="match status" value="1"/>
</dbReference>
<dbReference type="NCBIfam" id="TIGR00229">
    <property type="entry name" value="sensory_box"/>
    <property type="match status" value="2"/>
</dbReference>
<dbReference type="SUPFAM" id="SSF47384">
    <property type="entry name" value="Homodimeric domain of signal transducing histidine kinase"/>
    <property type="match status" value="1"/>
</dbReference>
<dbReference type="PROSITE" id="PS50113">
    <property type="entry name" value="PAC"/>
    <property type="match status" value="2"/>
</dbReference>
<accession>A0A1G8XSG7</accession>
<gene>
    <name evidence="3" type="ORF">SAMN05216226_11253</name>
</gene>
<dbReference type="Proteomes" id="UP000198856">
    <property type="component" value="Unassembled WGS sequence"/>
</dbReference>
<dbReference type="Pfam" id="PF13426">
    <property type="entry name" value="PAS_9"/>
    <property type="match status" value="1"/>
</dbReference>
<dbReference type="InterPro" id="IPR035965">
    <property type="entry name" value="PAS-like_dom_sf"/>
</dbReference>
<keyword evidence="4" id="KW-1185">Reference proteome</keyword>
<protein>
    <submittedName>
        <fullName evidence="3">PAS domain S-box-containing protein</fullName>
    </submittedName>
</protein>
<dbReference type="AlphaFoldDB" id="A0A1G8XSG7"/>
<dbReference type="GO" id="GO:0000155">
    <property type="term" value="F:phosphorelay sensor kinase activity"/>
    <property type="evidence" value="ECO:0007669"/>
    <property type="project" value="InterPro"/>
</dbReference>
<dbReference type="SUPFAM" id="SSF55785">
    <property type="entry name" value="PYP-like sensor domain (PAS domain)"/>
    <property type="match status" value="2"/>
</dbReference>
<dbReference type="EMBL" id="FNFC01000012">
    <property type="protein sequence ID" value="SDJ93437.1"/>
    <property type="molecule type" value="Genomic_DNA"/>
</dbReference>
<dbReference type="PROSITE" id="PS50112">
    <property type="entry name" value="PAS"/>
    <property type="match status" value="2"/>
</dbReference>
<evidence type="ECO:0000259" key="1">
    <source>
        <dbReference type="PROSITE" id="PS50112"/>
    </source>
</evidence>
<dbReference type="InterPro" id="IPR052155">
    <property type="entry name" value="Biofilm_reg_signaling"/>
</dbReference>
<dbReference type="RefSeq" id="WP_092703549.1">
    <property type="nucleotide sequence ID" value="NZ_FNFC01000012.1"/>
</dbReference>
<evidence type="ECO:0000313" key="3">
    <source>
        <dbReference type="EMBL" id="SDJ93437.1"/>
    </source>
</evidence>
<dbReference type="Pfam" id="PF00989">
    <property type="entry name" value="PAS"/>
    <property type="match status" value="1"/>
</dbReference>
<dbReference type="Gene3D" id="3.30.450.20">
    <property type="entry name" value="PAS domain"/>
    <property type="match status" value="2"/>
</dbReference>
<feature type="domain" description="PAS" evidence="1">
    <location>
        <begin position="14"/>
        <end position="85"/>
    </location>
</feature>
<sequence>MSETTESSSLAEVPEVSVTTVIESIPDAVIIAEFSSNEIVAANDAAAALFDCRTEDLVGLDRRELHPGTDTEAYEEAFHRGFENNKVERLADGSPLYIETRRGERTPVEINAQRIEAGEQLLVLGVFRDISTRIERENQLRQTTSRLNTLVDATPFPVAVLDLDGTIQMWNQAAEQTFGYAAEELVGSQYPFFVDDDQFAALFERITDGETLAGYETVHRARDGSRIDVEIYARPLYEDGEMTGIIGSAIDITDRKRRSQQLDVLHRLLRHNLRNKLTVIQGYASMLRADPSADGETIQEMTEKILAATGELSELSAHAVASRTLGAASNSARTTLPTLLTDLRDVDASVADGTVTVPTVDDTVAISEPLCEALSRLLTHSLDYMETPTVDLTVDVRDSYVALDIRGEAALLAGGDAELIRNGTETDLRHGSGLDVARTYLTVTGLGGDILLLDDEQAPHSLRVEIPRLDAV</sequence>
<feature type="domain" description="PAC" evidence="2">
    <location>
        <begin position="80"/>
        <end position="142"/>
    </location>
</feature>
<dbReference type="InterPro" id="IPR013767">
    <property type="entry name" value="PAS_fold"/>
</dbReference>
<dbReference type="SMART" id="SM00086">
    <property type="entry name" value="PAC"/>
    <property type="match status" value="2"/>
</dbReference>
<organism evidence="3 4">
    <name type="scientific">Halovenus aranensis</name>
    <dbReference type="NCBI Taxonomy" id="890420"/>
    <lineage>
        <taxon>Archaea</taxon>
        <taxon>Methanobacteriati</taxon>
        <taxon>Methanobacteriota</taxon>
        <taxon>Stenosarchaea group</taxon>
        <taxon>Halobacteria</taxon>
        <taxon>Halobacteriales</taxon>
        <taxon>Haloarculaceae</taxon>
        <taxon>Halovenus</taxon>
    </lineage>
</organism>
<dbReference type="PANTHER" id="PTHR44757:SF2">
    <property type="entry name" value="BIOFILM ARCHITECTURE MAINTENANCE PROTEIN MBAA"/>
    <property type="match status" value="1"/>
</dbReference>
<dbReference type="InterPro" id="IPR000014">
    <property type="entry name" value="PAS"/>
</dbReference>
<dbReference type="STRING" id="890420.SAMN05216226_11253"/>
<dbReference type="CDD" id="cd00130">
    <property type="entry name" value="PAS"/>
    <property type="match status" value="1"/>
</dbReference>
<dbReference type="InterPro" id="IPR000700">
    <property type="entry name" value="PAS-assoc_C"/>
</dbReference>
<dbReference type="GO" id="GO:0006355">
    <property type="term" value="P:regulation of DNA-templated transcription"/>
    <property type="evidence" value="ECO:0007669"/>
    <property type="project" value="InterPro"/>
</dbReference>
<name>A0A1G8XSG7_9EURY</name>
<dbReference type="InterPro" id="IPR036097">
    <property type="entry name" value="HisK_dim/P_sf"/>
</dbReference>
<reference evidence="3 4" key="1">
    <citation type="submission" date="2016-10" db="EMBL/GenBank/DDBJ databases">
        <authorList>
            <person name="de Groot N.N."/>
        </authorList>
    </citation>
    <scope>NUCLEOTIDE SEQUENCE [LARGE SCALE GENOMIC DNA]</scope>
    <source>
        <strain evidence="3 4">IBRC-M10015</strain>
    </source>
</reference>